<name>A0A100YVQ7_TRASO</name>
<dbReference type="AlphaFoldDB" id="A0A100YVQ7"/>
<evidence type="ECO:0000256" key="1">
    <source>
        <dbReference type="SAM" id="MobiDB-lite"/>
    </source>
</evidence>
<feature type="region of interest" description="Disordered" evidence="1">
    <location>
        <begin position="603"/>
        <end position="641"/>
    </location>
</feature>
<dbReference type="RefSeq" id="WP_059054729.1">
    <property type="nucleotide sequence ID" value="NZ_LOJF01000009.1"/>
</dbReference>
<dbReference type="InterPro" id="IPR003010">
    <property type="entry name" value="C-N_Hydrolase"/>
</dbReference>
<proteinExistence type="predicted"/>
<evidence type="ECO:0000313" key="4">
    <source>
        <dbReference type="Proteomes" id="UP000054078"/>
    </source>
</evidence>
<dbReference type="Gene3D" id="3.40.50.620">
    <property type="entry name" value="HUPs"/>
    <property type="match status" value="1"/>
</dbReference>
<feature type="compositionally biased region" description="Gly residues" evidence="1">
    <location>
        <begin position="617"/>
        <end position="629"/>
    </location>
</feature>
<dbReference type="PROSITE" id="PS50263">
    <property type="entry name" value="CN_HYDROLASE"/>
    <property type="match status" value="1"/>
</dbReference>
<protein>
    <recommendedName>
        <fullName evidence="2">CN hydrolase domain-containing protein</fullName>
    </recommendedName>
</protein>
<dbReference type="Pfam" id="PF00795">
    <property type="entry name" value="CN_hydrolase"/>
    <property type="match status" value="2"/>
</dbReference>
<organism evidence="3 4">
    <name type="scientific">Tractidigestivibacter scatoligenes</name>
    <name type="common">Olsenella scatoligenes</name>
    <dbReference type="NCBI Taxonomy" id="1299998"/>
    <lineage>
        <taxon>Bacteria</taxon>
        <taxon>Bacillati</taxon>
        <taxon>Actinomycetota</taxon>
        <taxon>Coriobacteriia</taxon>
        <taxon>Coriobacteriales</taxon>
        <taxon>Atopobiaceae</taxon>
        <taxon>Tractidigestivibacter</taxon>
    </lineage>
</organism>
<comment type="caution">
    <text evidence="3">The sequence shown here is derived from an EMBL/GenBank/DDBJ whole genome shotgun (WGS) entry which is preliminary data.</text>
</comment>
<dbReference type="GO" id="GO:0006163">
    <property type="term" value="P:purine nucleotide metabolic process"/>
    <property type="evidence" value="ECO:0007669"/>
    <property type="project" value="UniProtKB-ARBA"/>
</dbReference>
<feature type="region of interest" description="Disordered" evidence="1">
    <location>
        <begin position="559"/>
        <end position="585"/>
    </location>
</feature>
<dbReference type="Proteomes" id="UP000054078">
    <property type="component" value="Unassembled WGS sequence"/>
</dbReference>
<gene>
    <name evidence="3" type="ORF">AUL39_06265</name>
</gene>
<sequence length="641" mass="67655">MKIAVAQMRTTAGELERTAERMVELAKKAADEGAQLVVFPAAALMGVWPVDPPSQEGLLLDLAEALVKISEEVPCPCIVPVLSDADGAPAPEAMLVHDGELTPLKLSALLRSSATGQTDKHAGEGLEEDGPAPDLPVFELGGVHFGLAFSFDDLNDFDDYDFDVDVVLYLDGYGFAMDDPSSAMGVSVSDGRFMDDAEATDAWIVGVGSLGTYGTQVFTGSSFVLTPWGELAAQSPSFEEDLLIADVDPELDGPLDHPLNPEVYDRPLVAWNALSQGLAESLSQMGFTQAAVLVDGTLDSSAVATLATDALGPTNVHALLVTGIDDKLDSSARRLAENLRLPVRELPMAALSPDHALAADLAQAHLVALAREEGAMPLSNLDKTALALEVLPGSMPHAGLAPLGDVYRYAVIELVHMRNTISPVISRTSRHAFEVPAIPGIEECGLTAESRLDFVDYVLASHIEWGRPLSDIVDDGGHPQVVSAILDRLASCEPARMSCGPVIVASSRTLEDVAWPLGMMWRDRARTKAERAGEGIGGTISLGDDLDEAIAQATEELGSVAGSHDASKGQQGGEEAGVPATPRDREKDMRDILNLLRDFSLTGGLAADQPEGRSGRHGQGGRPGPGGTPGDSSIWRTFSEN</sequence>
<dbReference type="InterPro" id="IPR014729">
    <property type="entry name" value="Rossmann-like_a/b/a_fold"/>
</dbReference>
<dbReference type="Pfam" id="PF02540">
    <property type="entry name" value="NAD_synthase"/>
    <property type="match status" value="1"/>
</dbReference>
<dbReference type="SUPFAM" id="SSF56317">
    <property type="entry name" value="Carbon-nitrogen hydrolase"/>
    <property type="match status" value="1"/>
</dbReference>
<dbReference type="SUPFAM" id="SSF52402">
    <property type="entry name" value="Adenine nucleotide alpha hydrolases-like"/>
    <property type="match status" value="1"/>
</dbReference>
<feature type="domain" description="CN hydrolase" evidence="2">
    <location>
        <begin position="1"/>
        <end position="249"/>
    </location>
</feature>
<dbReference type="InterPro" id="IPR022310">
    <property type="entry name" value="NAD/GMP_synthase"/>
</dbReference>
<dbReference type="EMBL" id="LOJF01000009">
    <property type="protein sequence ID" value="KUH58580.1"/>
    <property type="molecule type" value="Genomic_DNA"/>
</dbReference>
<dbReference type="STRING" id="1299998.AUL39_06265"/>
<dbReference type="InterPro" id="IPR036526">
    <property type="entry name" value="C-N_Hydrolase_sf"/>
</dbReference>
<dbReference type="Gene3D" id="3.60.110.10">
    <property type="entry name" value="Carbon-nitrogen hydrolase"/>
    <property type="match status" value="1"/>
</dbReference>
<evidence type="ECO:0000259" key="2">
    <source>
        <dbReference type="PROSITE" id="PS50263"/>
    </source>
</evidence>
<reference evidence="3 4" key="1">
    <citation type="submission" date="2015-12" db="EMBL/GenBank/DDBJ databases">
        <title>Draft Genome Sequence of Olsenella scatoligenes SK9K4T; a Producer of 3-Methylindole- (skatole) and 4-Methylphenol- (p-cresol) Isolated from Pig Feces.</title>
        <authorList>
            <person name="Li X."/>
            <person name="Borg B."/>
            <person name="Canibe N."/>
        </authorList>
    </citation>
    <scope>NUCLEOTIDE SEQUENCE [LARGE SCALE GENOMIC DNA]</scope>
    <source>
        <strain evidence="3 4">SK9K4</strain>
    </source>
</reference>
<dbReference type="CDD" id="cd07197">
    <property type="entry name" value="nitrilase"/>
    <property type="match status" value="1"/>
</dbReference>
<accession>A0A100YVQ7</accession>
<keyword evidence="4" id="KW-1185">Reference proteome</keyword>
<dbReference type="OrthoDB" id="9760188at2"/>
<evidence type="ECO:0000313" key="3">
    <source>
        <dbReference type="EMBL" id="KUH58580.1"/>
    </source>
</evidence>